<dbReference type="Pfam" id="PF10457">
    <property type="entry name" value="MENTAL"/>
    <property type="match status" value="1"/>
</dbReference>
<dbReference type="SUPFAM" id="SSF111331">
    <property type="entry name" value="NAD kinase/diacylglycerol kinase-like"/>
    <property type="match status" value="1"/>
</dbReference>
<evidence type="ECO:0000259" key="6">
    <source>
        <dbReference type="PROSITE" id="PS51439"/>
    </source>
</evidence>
<gene>
    <name evidence="7" type="ORF">V1478_013379</name>
</gene>
<dbReference type="InterPro" id="IPR016064">
    <property type="entry name" value="NAD/diacylglycerol_kinase_sf"/>
</dbReference>
<dbReference type="PANTHER" id="PTHR46121:SF4">
    <property type="entry name" value="STEROIDOGENIC ACUTE REGULATORY PROTEIN-LIKE"/>
    <property type="match status" value="1"/>
</dbReference>
<dbReference type="SMART" id="SM00234">
    <property type="entry name" value="START"/>
    <property type="match status" value="1"/>
</dbReference>
<dbReference type="Gene3D" id="3.30.530.20">
    <property type="match status" value="1"/>
</dbReference>
<protein>
    <submittedName>
        <fullName evidence="7">StAR-related lipid transfer protein 3 isoform X2</fullName>
    </submittedName>
</protein>
<evidence type="ECO:0000256" key="2">
    <source>
        <dbReference type="ARBA" id="ARBA00022692"/>
    </source>
</evidence>
<dbReference type="Pfam" id="PF01852">
    <property type="entry name" value="START"/>
    <property type="match status" value="1"/>
</dbReference>
<dbReference type="InterPro" id="IPR017438">
    <property type="entry name" value="ATP-NAD_kinase_N"/>
</dbReference>
<dbReference type="PROSITE" id="PS51439">
    <property type="entry name" value="MENTAL"/>
    <property type="match status" value="1"/>
</dbReference>
<comment type="caution">
    <text evidence="7">The sequence shown here is derived from an EMBL/GenBank/DDBJ whole genome shotgun (WGS) entry which is preliminary data.</text>
</comment>
<dbReference type="EMBL" id="JAUDFV010000153">
    <property type="protein sequence ID" value="KAL2717679.1"/>
    <property type="molecule type" value="Genomic_DNA"/>
</dbReference>
<name>A0ABD2AAN3_VESSQ</name>
<proteinExistence type="predicted"/>
<dbReference type="PRINTS" id="PR00978">
    <property type="entry name" value="STARPROTEIN"/>
</dbReference>
<keyword evidence="3 4" id="KW-0472">Membrane</keyword>
<dbReference type="PANTHER" id="PTHR46121">
    <property type="entry name" value="STEROIDOGENIC ACUTE REGULATORY PROTEIN-LIKE"/>
    <property type="match status" value="1"/>
</dbReference>
<sequence length="874" mass="100397">MKSRCIFVGTLQILQFQPTYLRKSLGVFLRNASSFVPKRVLIVAKLTRYHFEKLREPYLNEEQFRNKLLERGTDYDLLLDTYRATKDIENEVTKVLKKLKIEYKKVDRSTISRTDVAWADLVFPIGGDGTFLLAANLIFDNKTPILGINSYPSESKGFLMLPSYYTNHVSKIFELLKAGQYDILMRSRIRTTLKGNEIWDPPFHMHEERNFLGVERFFSNGQLKPAKSVPLNERKLPWLALNEAFVAEVLAAKMSTLLVKVDDEEKYYRIKSSGICISTGTGSTSWYKAINSVNPQLVRRIFRLLNDRTNFTDTEIDQICSKFNDSLHFKPEAQNICYAIRDMNVTNVFQVPKNLEQDNFCKKLTVRSLCFNGGLVLDGGIAVQFNLGTTAEFKIDPEGALRSHRCLFPRNCRRMEEDDRQNIRSAVENILSGSINSQRSSYTQQSLTRTSDIVLSEDLIAGARQDGRMSNVRRFFCLFVTFDLLLTVLMWLICSMIAGENLETAFINQVVHYHIKTSLFDIVLTTTTTCAFLLAKVFLFDWLACKQPVFQVLLILTSFILSWAEAWFFDFRVIPQETHVINWIQNMSNTERAPLIQADTADPRQYSSIEPSRTFYTPMDSPAHSDTEDEFARRQDAIRKISRTNEIFIPKPLPKLTTDKIDEYKMTAETLLKNCYELLVSKEWKLETTTSKGDVVSYMQIHKPEGKIMKITGIVDAPANMLINWLFDGVEAAPSWNKLVTESMKLQQIDENTDIIYQATSPQGGGLIGARDFIILRYRNKYGNYYISSGMSVTLKSFPNRKNVTRGENGVSCWAAEELTDGDPSKCRFTWILNTNLKGWLPQKVVDRSLSTALVDFMSYLRKYLDEYQRHANT</sequence>
<dbReference type="Proteomes" id="UP001607302">
    <property type="component" value="Unassembled WGS sequence"/>
</dbReference>
<keyword evidence="8" id="KW-1185">Reference proteome</keyword>
<dbReference type="SUPFAM" id="SSF55961">
    <property type="entry name" value="Bet v1-like"/>
    <property type="match status" value="1"/>
</dbReference>
<evidence type="ECO:0000313" key="7">
    <source>
        <dbReference type="EMBL" id="KAL2717679.1"/>
    </source>
</evidence>
<organism evidence="7 8">
    <name type="scientific">Vespula squamosa</name>
    <name type="common">Southern yellow jacket</name>
    <name type="synonym">Wasp</name>
    <dbReference type="NCBI Taxonomy" id="30214"/>
    <lineage>
        <taxon>Eukaryota</taxon>
        <taxon>Metazoa</taxon>
        <taxon>Ecdysozoa</taxon>
        <taxon>Arthropoda</taxon>
        <taxon>Hexapoda</taxon>
        <taxon>Insecta</taxon>
        <taxon>Pterygota</taxon>
        <taxon>Neoptera</taxon>
        <taxon>Endopterygota</taxon>
        <taxon>Hymenoptera</taxon>
        <taxon>Apocrita</taxon>
        <taxon>Aculeata</taxon>
        <taxon>Vespoidea</taxon>
        <taxon>Vespidae</taxon>
        <taxon>Vespinae</taxon>
        <taxon>Vespula</taxon>
    </lineage>
</organism>
<feature type="transmembrane region" description="Helical" evidence="4">
    <location>
        <begin position="518"/>
        <end position="540"/>
    </location>
</feature>
<dbReference type="InterPro" id="IPR017437">
    <property type="entry name" value="ATP-NAD_kinase_PpnK-typ_C"/>
</dbReference>
<evidence type="ECO:0000256" key="1">
    <source>
        <dbReference type="ARBA" id="ARBA00004141"/>
    </source>
</evidence>
<dbReference type="InterPro" id="IPR000799">
    <property type="entry name" value="StAR-like"/>
</dbReference>
<dbReference type="Gene3D" id="3.40.50.10330">
    <property type="entry name" value="Probable inorganic polyphosphate/atp-NAD kinase, domain 1"/>
    <property type="match status" value="1"/>
</dbReference>
<evidence type="ECO:0000256" key="3">
    <source>
        <dbReference type="ARBA" id="ARBA00023136"/>
    </source>
</evidence>
<dbReference type="GO" id="GO:0016020">
    <property type="term" value="C:membrane"/>
    <property type="evidence" value="ECO:0007669"/>
    <property type="project" value="UniProtKB-SubCell"/>
</dbReference>
<keyword evidence="4" id="KW-1133">Transmembrane helix</keyword>
<accession>A0ABD2AAN3</accession>
<dbReference type="AlphaFoldDB" id="A0ABD2AAN3"/>
<feature type="domain" description="MENTAL" evidence="6">
    <location>
        <begin position="469"/>
        <end position="616"/>
    </location>
</feature>
<feature type="transmembrane region" description="Helical" evidence="4">
    <location>
        <begin position="475"/>
        <end position="498"/>
    </location>
</feature>
<comment type="subcellular location">
    <subcellularLocation>
        <location evidence="1">Membrane</location>
        <topology evidence="1">Multi-pass membrane protein</topology>
    </subcellularLocation>
</comment>
<keyword evidence="2 4" id="KW-0812">Transmembrane</keyword>
<dbReference type="InterPro" id="IPR002913">
    <property type="entry name" value="START_lipid-bd_dom"/>
</dbReference>
<dbReference type="InterPro" id="IPR019498">
    <property type="entry name" value="MENTAL"/>
</dbReference>
<feature type="transmembrane region" description="Helical" evidence="4">
    <location>
        <begin position="552"/>
        <end position="569"/>
    </location>
</feature>
<reference evidence="7 8" key="1">
    <citation type="journal article" date="2024" name="Ann. Entomol. Soc. Am.">
        <title>Genomic analyses of the southern and eastern yellowjacket wasps (Hymenoptera: Vespidae) reveal evolutionary signatures of social life.</title>
        <authorList>
            <person name="Catto M.A."/>
            <person name="Caine P.B."/>
            <person name="Orr S.E."/>
            <person name="Hunt B.G."/>
            <person name="Goodisman M.A.D."/>
        </authorList>
    </citation>
    <scope>NUCLEOTIDE SEQUENCE [LARGE SCALE GENOMIC DNA]</scope>
    <source>
        <strain evidence="7">233</strain>
        <tissue evidence="7">Head and thorax</tissue>
    </source>
</reference>
<dbReference type="PROSITE" id="PS50848">
    <property type="entry name" value="START"/>
    <property type="match status" value="1"/>
</dbReference>
<dbReference type="Gene3D" id="2.60.200.30">
    <property type="entry name" value="Probable inorganic polyphosphate/atp-NAD kinase, domain 2"/>
    <property type="match status" value="1"/>
</dbReference>
<evidence type="ECO:0000259" key="5">
    <source>
        <dbReference type="PROSITE" id="PS50848"/>
    </source>
</evidence>
<dbReference type="InterPro" id="IPR051869">
    <property type="entry name" value="STARD3"/>
</dbReference>
<feature type="domain" description="START" evidence="5">
    <location>
        <begin position="684"/>
        <end position="870"/>
    </location>
</feature>
<dbReference type="InterPro" id="IPR023393">
    <property type="entry name" value="START-like_dom_sf"/>
</dbReference>
<evidence type="ECO:0000256" key="4">
    <source>
        <dbReference type="SAM" id="Phobius"/>
    </source>
</evidence>
<evidence type="ECO:0000313" key="8">
    <source>
        <dbReference type="Proteomes" id="UP001607302"/>
    </source>
</evidence>